<reference evidence="1 2" key="1">
    <citation type="journal article" date="2014" name="Appl. Environ. Microbiol.">
        <title>Genomic features of a bumble bee symbiont reflect its host environment.</title>
        <authorList>
            <person name="Martinson V.G."/>
            <person name="Magoc T."/>
            <person name="Koch H."/>
            <person name="Salzberg S.L."/>
            <person name="Moran N.A."/>
        </authorList>
    </citation>
    <scope>NUCLEOTIDE SEQUENCE [LARGE SCALE GENOMIC DNA]</scope>
    <source>
        <strain evidence="1 2">Bimp</strain>
    </source>
</reference>
<evidence type="ECO:0000313" key="2">
    <source>
        <dbReference type="Proteomes" id="UP000506160"/>
    </source>
</evidence>
<protein>
    <submittedName>
        <fullName evidence="1">Uncharacterized protein</fullName>
    </submittedName>
</protein>
<comment type="caution">
    <text evidence="1">The sequence shown here is derived from an EMBL/GenBank/DDBJ whole genome shotgun (WGS) entry which is preliminary data.</text>
</comment>
<keyword evidence="2" id="KW-1185">Reference proteome</keyword>
<dbReference type="RefSeq" id="WP_024496489.1">
    <property type="nucleotide sequence ID" value="NZ_AWGA01000067.1"/>
</dbReference>
<proteinExistence type="predicted"/>
<evidence type="ECO:0000313" key="1">
    <source>
        <dbReference type="EMBL" id="TEA26713.1"/>
    </source>
</evidence>
<accession>A0AB94IBD1</accession>
<dbReference type="Proteomes" id="UP000506160">
    <property type="component" value="Unassembled WGS sequence"/>
</dbReference>
<sequence>MGLRSIIKNTIKNHLHNKKKSLYQKNPDIFDNEYLVISQKSHKWINRTNSNLKKIVIPSNWSENITYIKNDNIPKLSWCAKIYNGKTIINYGQDVIKHGNGIFEGVWDGEFNNLNYIDANHVFGSGITEFDKNIIFTPPSHMYECIFCVYEKKTTSILFSNSLSFILSLVEYNNLLDLVEKVRVNNDKLTSAGVLDFDPLLYDDENITIYGFYYHNISISQNEIKILLRENITKFNNYNEYYSYLSSTIEKLITNGSDKNRVVDYTAISTISKGYDSPAVSSILNNLGEFKAVTIDVDVYGVNDSGNEIANILNMPCYQCQHPLGNSISNLGEIEYPEDFIEHINEFIATTGLGDDLVFLAFDKFLSNKLIFTGALGDIIWDANENPTPYGIPVRIPFGKSLNEYRLRKGFTHIPLPVIGAVFPRYIYRINFLHEMDDYNICSNYNRPIPRRMIEESGVCRQLFAKSKNATNPNPINLKKFKNEAFLRQIAKYSFIQ</sequence>
<dbReference type="AlphaFoldDB" id="A0AB94IBD1"/>
<name>A0AB94IBD1_9GAMM</name>
<gene>
    <name evidence="1" type="ORF">O970_07435</name>
</gene>
<dbReference type="EMBL" id="AWGA01000067">
    <property type="protein sequence ID" value="TEA26713.1"/>
    <property type="molecule type" value="Genomic_DNA"/>
</dbReference>
<organism evidence="1 2">
    <name type="scientific">Candidatus Schmidhempelia bombi str. Bimp</name>
    <dbReference type="NCBI Taxonomy" id="1387197"/>
    <lineage>
        <taxon>Bacteria</taxon>
        <taxon>Pseudomonadati</taxon>
        <taxon>Pseudomonadota</taxon>
        <taxon>Gammaproteobacteria</taxon>
        <taxon>Orbales</taxon>
        <taxon>Orbaceae</taxon>
        <taxon>Candidatus Schmidhempelia</taxon>
    </lineage>
</organism>